<dbReference type="AlphaFoldDB" id="A0A0S4JBU7"/>
<dbReference type="GO" id="GO:0008168">
    <property type="term" value="F:methyltransferase activity"/>
    <property type="evidence" value="ECO:0007669"/>
    <property type="project" value="UniProtKB-KW"/>
</dbReference>
<dbReference type="Gene3D" id="3.40.50.150">
    <property type="entry name" value="Vaccinia Virus protein VP39"/>
    <property type="match status" value="1"/>
</dbReference>
<dbReference type="Pfam" id="PF13578">
    <property type="entry name" value="Methyltransf_24"/>
    <property type="match status" value="1"/>
</dbReference>
<sequence length="506" mass="55215">MNPKLFFSLILVASSVLIVSIVRPTRATPSILGDEGLSETAVPLLFLAAVGEVEPTPATHRSVPLADQIDNAASTPPIASTSLQTFDSVAQLLNHTFASPRPENVKLTVCVVGSTAVTQKWARLLPSSSTFITFPCTSTNKSRVPHPRFSVFSDKLPVSLWKYFGGSTHRRCGLSIIDVNSTACGVNSFGMPLANSTAKAVGLLRSVSEAPHLVLFSSSHDAAPVHNAALEEVTKRRYVRPDVARILTLGADGDDGTRSSSVYNVRMFSKELPHPSKHLQRLLTSSTWSSVNLRPLNVLAKAIYKTVRTKAAGLLSNVEGNSAQLKVERKVYTALAQLPEVKTICEIGFNMGHSASLWLLANPTANVYMFDLWSHEYSPIAENFLRSSKATAFGLRNVSSRLTITKGSSLTTVPKFAKERPDVKCDILSVDGGHTYELGLQDIENMRQLANPNFNILLVDDTNCDAGWCVDEPCFEHERRGNIVNLLRISEFGGYRGISVFQYNNI</sequence>
<proteinExistence type="predicted"/>
<dbReference type="EMBL" id="CYKH01001406">
    <property type="protein sequence ID" value="CUG86932.1"/>
    <property type="molecule type" value="Genomic_DNA"/>
</dbReference>
<evidence type="ECO:0000256" key="1">
    <source>
        <dbReference type="SAM" id="SignalP"/>
    </source>
</evidence>
<dbReference type="Proteomes" id="UP000051952">
    <property type="component" value="Unassembled WGS sequence"/>
</dbReference>
<keyword evidence="1" id="KW-0732">Signal</keyword>
<feature type="chain" id="PRO_5006622253" evidence="1">
    <location>
        <begin position="28"/>
        <end position="506"/>
    </location>
</feature>
<dbReference type="VEuPathDB" id="TriTrypDB:BSAL_00845"/>
<gene>
    <name evidence="2" type="ORF">BSAL_00845</name>
</gene>
<dbReference type="SUPFAM" id="SSF53335">
    <property type="entry name" value="S-adenosyl-L-methionine-dependent methyltransferases"/>
    <property type="match status" value="1"/>
</dbReference>
<name>A0A0S4JBU7_BODSA</name>
<keyword evidence="2" id="KW-0489">Methyltransferase</keyword>
<dbReference type="OrthoDB" id="419048at2759"/>
<reference evidence="3" key="1">
    <citation type="submission" date="2015-09" db="EMBL/GenBank/DDBJ databases">
        <authorList>
            <consortium name="Pathogen Informatics"/>
        </authorList>
    </citation>
    <scope>NUCLEOTIDE SEQUENCE [LARGE SCALE GENOMIC DNA]</scope>
    <source>
        <strain evidence="3">Lake Konstanz</strain>
    </source>
</reference>
<evidence type="ECO:0000313" key="3">
    <source>
        <dbReference type="Proteomes" id="UP000051952"/>
    </source>
</evidence>
<dbReference type="GO" id="GO:0032259">
    <property type="term" value="P:methylation"/>
    <property type="evidence" value="ECO:0007669"/>
    <property type="project" value="UniProtKB-KW"/>
</dbReference>
<dbReference type="InterPro" id="IPR029063">
    <property type="entry name" value="SAM-dependent_MTases_sf"/>
</dbReference>
<keyword evidence="2" id="KW-0808">Transferase</keyword>
<protein>
    <submittedName>
        <fullName evidence="2">Membrane-associated methyltransferase, putative</fullName>
    </submittedName>
</protein>
<accession>A0A0S4JBU7</accession>
<evidence type="ECO:0000313" key="2">
    <source>
        <dbReference type="EMBL" id="CUG86932.1"/>
    </source>
</evidence>
<organism evidence="2 3">
    <name type="scientific">Bodo saltans</name>
    <name type="common">Flagellated protozoan</name>
    <dbReference type="NCBI Taxonomy" id="75058"/>
    <lineage>
        <taxon>Eukaryota</taxon>
        <taxon>Discoba</taxon>
        <taxon>Euglenozoa</taxon>
        <taxon>Kinetoplastea</taxon>
        <taxon>Metakinetoplastina</taxon>
        <taxon>Eubodonida</taxon>
        <taxon>Bodonidae</taxon>
        <taxon>Bodo</taxon>
    </lineage>
</organism>
<feature type="signal peptide" evidence="1">
    <location>
        <begin position="1"/>
        <end position="27"/>
    </location>
</feature>
<keyword evidence="3" id="KW-1185">Reference proteome</keyword>